<dbReference type="Proteomes" id="UP001431783">
    <property type="component" value="Unassembled WGS sequence"/>
</dbReference>
<name>A0AAW1USY5_9CUCU</name>
<accession>A0AAW1USY5</accession>
<comment type="caution">
    <text evidence="1">The sequence shown here is derived from an EMBL/GenBank/DDBJ whole genome shotgun (WGS) entry which is preliminary data.</text>
</comment>
<gene>
    <name evidence="1" type="ORF">WA026_004837</name>
</gene>
<evidence type="ECO:0000313" key="2">
    <source>
        <dbReference type="Proteomes" id="UP001431783"/>
    </source>
</evidence>
<protein>
    <submittedName>
        <fullName evidence="1">Uncharacterized protein</fullName>
    </submittedName>
</protein>
<sequence length="77" mass="8856">MHEKTAAAEAMTVLLPIFKRILLKPKECQYYCQYAREHFCSRSNDSIVVNIKENTSETEGITVLLPICTRTLLQPKQ</sequence>
<dbReference type="EMBL" id="JARQZJ010000092">
    <property type="protein sequence ID" value="KAK9883896.1"/>
    <property type="molecule type" value="Genomic_DNA"/>
</dbReference>
<dbReference type="AlphaFoldDB" id="A0AAW1USY5"/>
<keyword evidence="2" id="KW-1185">Reference proteome</keyword>
<reference evidence="1 2" key="1">
    <citation type="submission" date="2023-03" db="EMBL/GenBank/DDBJ databases">
        <title>Genome insight into feeding habits of ladybird beetles.</title>
        <authorList>
            <person name="Li H.-S."/>
            <person name="Huang Y.-H."/>
            <person name="Pang H."/>
        </authorList>
    </citation>
    <scope>NUCLEOTIDE SEQUENCE [LARGE SCALE GENOMIC DNA]</scope>
    <source>
        <strain evidence="1">SYSU_2023b</strain>
        <tissue evidence="1">Whole body</tissue>
    </source>
</reference>
<evidence type="ECO:0000313" key="1">
    <source>
        <dbReference type="EMBL" id="KAK9883896.1"/>
    </source>
</evidence>
<proteinExistence type="predicted"/>
<organism evidence="1 2">
    <name type="scientific">Henosepilachna vigintioctopunctata</name>
    <dbReference type="NCBI Taxonomy" id="420089"/>
    <lineage>
        <taxon>Eukaryota</taxon>
        <taxon>Metazoa</taxon>
        <taxon>Ecdysozoa</taxon>
        <taxon>Arthropoda</taxon>
        <taxon>Hexapoda</taxon>
        <taxon>Insecta</taxon>
        <taxon>Pterygota</taxon>
        <taxon>Neoptera</taxon>
        <taxon>Endopterygota</taxon>
        <taxon>Coleoptera</taxon>
        <taxon>Polyphaga</taxon>
        <taxon>Cucujiformia</taxon>
        <taxon>Coccinelloidea</taxon>
        <taxon>Coccinellidae</taxon>
        <taxon>Epilachninae</taxon>
        <taxon>Epilachnini</taxon>
        <taxon>Henosepilachna</taxon>
    </lineage>
</organism>